<reference evidence="7 8" key="1">
    <citation type="journal article" date="2015" name="Genome Announc.">
        <title>Expanding the biotechnology potential of lactobacilli through comparative genomics of 213 strains and associated genera.</title>
        <authorList>
            <person name="Sun Z."/>
            <person name="Harris H.M."/>
            <person name="McCann A."/>
            <person name="Guo C."/>
            <person name="Argimon S."/>
            <person name="Zhang W."/>
            <person name="Yang X."/>
            <person name="Jeffery I.B."/>
            <person name="Cooney J.C."/>
            <person name="Kagawa T.F."/>
            <person name="Liu W."/>
            <person name="Song Y."/>
            <person name="Salvetti E."/>
            <person name="Wrobel A."/>
            <person name="Rasinkangas P."/>
            <person name="Parkhill J."/>
            <person name="Rea M.C."/>
            <person name="O'Sullivan O."/>
            <person name="Ritari J."/>
            <person name="Douillard F.P."/>
            <person name="Paul Ross R."/>
            <person name="Yang R."/>
            <person name="Briner A.E."/>
            <person name="Felis G.E."/>
            <person name="de Vos W.M."/>
            <person name="Barrangou R."/>
            <person name="Klaenhammer T.R."/>
            <person name="Caufield P.W."/>
            <person name="Cui Y."/>
            <person name="Zhang H."/>
            <person name="O'Toole P.W."/>
        </authorList>
    </citation>
    <scope>NUCLEOTIDE SEQUENCE [LARGE SCALE GENOMIC DNA]</scope>
    <source>
        <strain evidence="7 8">DSM 23365</strain>
    </source>
</reference>
<dbReference type="Proteomes" id="UP000051442">
    <property type="component" value="Unassembled WGS sequence"/>
</dbReference>
<evidence type="ECO:0000256" key="2">
    <source>
        <dbReference type="ARBA" id="ARBA00005695"/>
    </source>
</evidence>
<gene>
    <name evidence="7" type="ORF">FD14_GL000843</name>
</gene>
<dbReference type="FunFam" id="3.10.105.10:FF:000001">
    <property type="entry name" value="Oligopeptide ABC transporter, oligopeptide-binding protein"/>
    <property type="match status" value="1"/>
</dbReference>
<dbReference type="GO" id="GO:0043190">
    <property type="term" value="C:ATP-binding cassette (ABC) transporter complex"/>
    <property type="evidence" value="ECO:0007669"/>
    <property type="project" value="InterPro"/>
</dbReference>
<dbReference type="Gene3D" id="3.10.105.10">
    <property type="entry name" value="Dipeptide-binding Protein, Domain 3"/>
    <property type="match status" value="1"/>
</dbReference>
<comment type="caution">
    <text evidence="7">The sequence shown here is derived from an EMBL/GenBank/DDBJ whole genome shotgun (WGS) entry which is preliminary data.</text>
</comment>
<dbReference type="FunFam" id="3.90.76.10:FF:000001">
    <property type="entry name" value="Oligopeptide ABC transporter substrate-binding protein"/>
    <property type="match status" value="1"/>
</dbReference>
<dbReference type="InterPro" id="IPR000914">
    <property type="entry name" value="SBP_5_dom"/>
</dbReference>
<feature type="domain" description="Solute-binding protein family 5" evidence="6">
    <location>
        <begin position="81"/>
        <end position="463"/>
    </location>
</feature>
<dbReference type="PROSITE" id="PS51257">
    <property type="entry name" value="PROKAR_LIPOPROTEIN"/>
    <property type="match status" value="1"/>
</dbReference>
<evidence type="ECO:0000256" key="1">
    <source>
        <dbReference type="ARBA" id="ARBA00004196"/>
    </source>
</evidence>
<keyword evidence="4" id="KW-0732">Signal</keyword>
<dbReference type="PANTHER" id="PTHR30290">
    <property type="entry name" value="PERIPLASMIC BINDING COMPONENT OF ABC TRANSPORTER"/>
    <property type="match status" value="1"/>
</dbReference>
<evidence type="ECO:0000313" key="7">
    <source>
        <dbReference type="EMBL" id="KRN26624.1"/>
    </source>
</evidence>
<name>A0A0R2FDV2_9LACO</name>
<dbReference type="CDD" id="cd08504">
    <property type="entry name" value="PBP2_OppA"/>
    <property type="match status" value="1"/>
</dbReference>
<protein>
    <submittedName>
        <fullName evidence="7">ABC-type oligopeptide transport system, periplasmic component</fullName>
    </submittedName>
</protein>
<evidence type="ECO:0000256" key="4">
    <source>
        <dbReference type="ARBA" id="ARBA00022729"/>
    </source>
</evidence>
<dbReference type="Pfam" id="PF00496">
    <property type="entry name" value="SBP_bac_5"/>
    <property type="match status" value="1"/>
</dbReference>
<dbReference type="GO" id="GO:0015833">
    <property type="term" value="P:peptide transport"/>
    <property type="evidence" value="ECO:0007669"/>
    <property type="project" value="UniProtKB-KW"/>
</dbReference>
<dbReference type="PANTHER" id="PTHR30290:SF10">
    <property type="entry name" value="PERIPLASMIC OLIGOPEPTIDE-BINDING PROTEIN-RELATED"/>
    <property type="match status" value="1"/>
</dbReference>
<keyword evidence="5" id="KW-0653">Protein transport</keyword>
<dbReference type="Gene3D" id="3.90.76.10">
    <property type="entry name" value="Dipeptide-binding Protein, Domain 1"/>
    <property type="match status" value="1"/>
</dbReference>
<evidence type="ECO:0000313" key="8">
    <source>
        <dbReference type="Proteomes" id="UP000051442"/>
    </source>
</evidence>
<sequence>MITMKFGRALQLGIVAGASGLLLVACGSKSSQQHLADHQTLNWVETANLPTMDPSKSTDVVSGKALNNVDEGLLRLAANAKVKPGVAKSYDVSKDGKTWTFNLRHSKWSNGDAVTAQDFVYGWQRTVKPSTASQYAYLFDHVANYDAVNKGKLAPSKLGVKADGKYKVVVTLSKPQSYFKYLVGSPAFFPQNQKVVQKYGSKYAANATDAVYNGPFKLTGWTGTNNSWHLVKNKQYWNAKATKLNRINFQVIKDQGTWYSQYQGGKVDEIITDGTQYRHLKHDKEMQLRNGASTFYLELNQRKGFFKDNVNARKAISLAINRQQLTKNVLADGSQPAKGLVPTNLAEYKGTDFAKAAYVKSGTAYNLKQATALWKQALKQSGKSSISLELLADDTPNGKKTAEFIQSQLTKLPGLKVTTSNVPFNVRLSRSNDGDFDMVIGGWIADFPDAISFSSLFTSTNAYNRGKWQNSTYDTAVKNAEGKDANDAAARWQDLTTAEKTLMQQQGIVPLYQQTQAQMLKTKVKGVVYFPTGAQWDFSHAYISDAK</sequence>
<comment type="subcellular location">
    <subcellularLocation>
        <location evidence="1">Cell envelope</location>
    </subcellularLocation>
</comment>
<dbReference type="STRING" id="1423804.FD14_GL000843"/>
<evidence type="ECO:0000256" key="5">
    <source>
        <dbReference type="ARBA" id="ARBA00022856"/>
    </source>
</evidence>
<comment type="similarity">
    <text evidence="2">Belongs to the bacterial solute-binding protein 5 family.</text>
</comment>
<dbReference type="GO" id="GO:0030288">
    <property type="term" value="C:outer membrane-bounded periplasmic space"/>
    <property type="evidence" value="ECO:0007669"/>
    <property type="project" value="UniProtKB-ARBA"/>
</dbReference>
<dbReference type="GO" id="GO:1904680">
    <property type="term" value="F:peptide transmembrane transporter activity"/>
    <property type="evidence" value="ECO:0007669"/>
    <property type="project" value="TreeGrafter"/>
</dbReference>
<dbReference type="EMBL" id="AYZM01000014">
    <property type="protein sequence ID" value="KRN26624.1"/>
    <property type="molecule type" value="Genomic_DNA"/>
</dbReference>
<proteinExistence type="inferred from homology"/>
<evidence type="ECO:0000259" key="6">
    <source>
        <dbReference type="Pfam" id="PF00496"/>
    </source>
</evidence>
<dbReference type="SUPFAM" id="SSF53850">
    <property type="entry name" value="Periplasmic binding protein-like II"/>
    <property type="match status" value="1"/>
</dbReference>
<dbReference type="PIRSF" id="PIRSF002741">
    <property type="entry name" value="MppA"/>
    <property type="match status" value="1"/>
</dbReference>
<evidence type="ECO:0000256" key="3">
    <source>
        <dbReference type="ARBA" id="ARBA00022448"/>
    </source>
</evidence>
<keyword evidence="5" id="KW-0571">Peptide transport</keyword>
<dbReference type="InterPro" id="IPR030678">
    <property type="entry name" value="Peptide/Ni-bd"/>
</dbReference>
<organism evidence="7 8">
    <name type="scientific">Secundilactobacillus similis DSM 23365 = JCM 2765</name>
    <dbReference type="NCBI Taxonomy" id="1423804"/>
    <lineage>
        <taxon>Bacteria</taxon>
        <taxon>Bacillati</taxon>
        <taxon>Bacillota</taxon>
        <taxon>Bacilli</taxon>
        <taxon>Lactobacillales</taxon>
        <taxon>Lactobacillaceae</taxon>
        <taxon>Secundilactobacillus</taxon>
    </lineage>
</organism>
<keyword evidence="3" id="KW-0813">Transport</keyword>
<dbReference type="InterPro" id="IPR039424">
    <property type="entry name" value="SBP_5"/>
</dbReference>
<dbReference type="Gene3D" id="3.40.190.10">
    <property type="entry name" value="Periplasmic binding protein-like II"/>
    <property type="match status" value="1"/>
</dbReference>
<dbReference type="PATRIC" id="fig|1423804.4.peg.905"/>
<accession>A0A0R2FDV2</accession>
<dbReference type="AlphaFoldDB" id="A0A0R2FDV2"/>
<keyword evidence="8" id="KW-1185">Reference proteome</keyword>